<gene>
    <name evidence="3" type="ORF">CD158_00885</name>
</gene>
<proteinExistence type="predicted"/>
<keyword evidence="2" id="KW-0732">Signal</keyword>
<feature type="chain" id="PRO_5042827822" description="Lipoprotein" evidence="2">
    <location>
        <begin position="20"/>
        <end position="245"/>
    </location>
</feature>
<dbReference type="AlphaFoldDB" id="A0AAP8PSU6"/>
<evidence type="ECO:0000313" key="3">
    <source>
        <dbReference type="EMBL" id="PNZ69305.1"/>
    </source>
</evidence>
<sequence>MKKLLYLSLASFLLLNACGNEDDPKDNKDNASKEQQTQKDKKSKSDDTKKQKDDANPSKEKETNETEANGNENNENPSYNNEETTQASNETPVQIDINNITDRATLERVLYGQDFSEDDKILAYNNAVANGIIPQGNVLEGPATAAYESSLRVESGTESSIYDKNQTEDTEYEDVNAKINAAETEEEYYNALREKYNGGLSSAEIQTKFAIEQGYYDGDDADEVYNKILEEEEKIENGVYDQYKN</sequence>
<feature type="compositionally biased region" description="Low complexity" evidence="1">
    <location>
        <begin position="66"/>
        <end position="85"/>
    </location>
</feature>
<organism evidence="3 4">
    <name type="scientific">Staphylococcus auricularis</name>
    <dbReference type="NCBI Taxonomy" id="29379"/>
    <lineage>
        <taxon>Bacteria</taxon>
        <taxon>Bacillati</taxon>
        <taxon>Bacillota</taxon>
        <taxon>Bacilli</taxon>
        <taxon>Bacillales</taxon>
        <taxon>Staphylococcaceae</taxon>
        <taxon>Staphylococcus</taxon>
    </lineage>
</organism>
<feature type="region of interest" description="Disordered" evidence="1">
    <location>
        <begin position="18"/>
        <end position="95"/>
    </location>
</feature>
<reference evidence="3 4" key="1">
    <citation type="submission" date="2017-08" db="EMBL/GenBank/DDBJ databases">
        <title>Draft genome sequences of 64 type strains of genus Staph aureus.</title>
        <authorList>
            <person name="Cole K."/>
            <person name="Golubchik T."/>
            <person name="Russell J."/>
            <person name="Foster D."/>
            <person name="Llewelyn M."/>
            <person name="Wilson D."/>
            <person name="Crook D."/>
            <person name="Paul J."/>
        </authorList>
    </citation>
    <scope>NUCLEOTIDE SEQUENCE [LARGE SCALE GENOMIC DNA]</scope>
    <source>
        <strain evidence="3 4">NCTC 12101</strain>
    </source>
</reference>
<dbReference type="RefSeq" id="WP_059108163.1">
    <property type="nucleotide sequence ID" value="NZ_AP024589.1"/>
</dbReference>
<comment type="caution">
    <text evidence="3">The sequence shown here is derived from an EMBL/GenBank/DDBJ whole genome shotgun (WGS) entry which is preliminary data.</text>
</comment>
<feature type="compositionally biased region" description="Polar residues" evidence="1">
    <location>
        <begin position="86"/>
        <end position="95"/>
    </location>
</feature>
<evidence type="ECO:0008006" key="5">
    <source>
        <dbReference type="Google" id="ProtNLM"/>
    </source>
</evidence>
<name>A0AAP8PSU6_9STAP</name>
<evidence type="ECO:0000256" key="1">
    <source>
        <dbReference type="SAM" id="MobiDB-lite"/>
    </source>
</evidence>
<dbReference type="EMBL" id="PPQW01000004">
    <property type="protein sequence ID" value="PNZ69305.1"/>
    <property type="molecule type" value="Genomic_DNA"/>
</dbReference>
<accession>A0AAP8PSU6</accession>
<feature type="signal peptide" evidence="2">
    <location>
        <begin position="1"/>
        <end position="19"/>
    </location>
</feature>
<evidence type="ECO:0000313" key="4">
    <source>
        <dbReference type="Proteomes" id="UP000242470"/>
    </source>
</evidence>
<protein>
    <recommendedName>
        <fullName evidence="5">Lipoprotein</fullName>
    </recommendedName>
</protein>
<dbReference type="GeneID" id="64981931"/>
<feature type="compositionally biased region" description="Basic and acidic residues" evidence="1">
    <location>
        <begin position="25"/>
        <end position="64"/>
    </location>
</feature>
<evidence type="ECO:0000256" key="2">
    <source>
        <dbReference type="SAM" id="SignalP"/>
    </source>
</evidence>
<dbReference type="Proteomes" id="UP000242470">
    <property type="component" value="Unassembled WGS sequence"/>
</dbReference>